<name>K8WXB1_9GAMM</name>
<dbReference type="PATRIC" id="fig|1141662.3.peg.1831"/>
<gene>
    <name evidence="1" type="ORF">OOA_09051</name>
</gene>
<sequence length="118" mass="13694">MKKLTLVTSVLILFSYNGYSLSLNSNELHSVNTLQYNEKNQYFYGKMNNNNSKGISELVWSKEFNNNHKKTHDFSTRMLSARDNQSNRQLLNERQEQFLQGIDREDSSNKITLTIPAG</sequence>
<accession>K8WXB1</accession>
<dbReference type="Proteomes" id="UP000009336">
    <property type="component" value="Unassembled WGS sequence"/>
</dbReference>
<comment type="caution">
    <text evidence="1">The sequence shown here is derived from an EMBL/GenBank/DDBJ whole genome shotgun (WGS) entry which is preliminary data.</text>
</comment>
<evidence type="ECO:0000313" key="1">
    <source>
        <dbReference type="EMBL" id="EKT62027.1"/>
    </source>
</evidence>
<evidence type="ECO:0000313" key="2">
    <source>
        <dbReference type="Proteomes" id="UP000009336"/>
    </source>
</evidence>
<keyword evidence="2" id="KW-1185">Reference proteome</keyword>
<protein>
    <submittedName>
        <fullName evidence="1">Uncharacterized protein</fullName>
    </submittedName>
</protein>
<proteinExistence type="predicted"/>
<reference evidence="1 2" key="1">
    <citation type="journal article" date="2012" name="BMC Genomics">
        <title>Comparative genomics of bacteria in the genus Providencia isolated from wild Drosophila melanogaster.</title>
        <authorList>
            <person name="Galac M.R."/>
            <person name="Lazzaro B.P."/>
        </authorList>
    </citation>
    <scope>NUCLEOTIDE SEQUENCE [LARGE SCALE GENOMIC DNA]</scope>
    <source>
        <strain evidence="1 2">DSM 19968</strain>
    </source>
</reference>
<dbReference type="RefSeq" id="WP_008911826.1">
    <property type="nucleotide sequence ID" value="NZ_KB233222.1"/>
</dbReference>
<dbReference type="EMBL" id="AKKL01000022">
    <property type="protein sequence ID" value="EKT62027.1"/>
    <property type="molecule type" value="Genomic_DNA"/>
</dbReference>
<organism evidence="1 2">
    <name type="scientific">Providencia burhodogranariea DSM 19968</name>
    <dbReference type="NCBI Taxonomy" id="1141662"/>
    <lineage>
        <taxon>Bacteria</taxon>
        <taxon>Pseudomonadati</taxon>
        <taxon>Pseudomonadota</taxon>
        <taxon>Gammaproteobacteria</taxon>
        <taxon>Enterobacterales</taxon>
        <taxon>Morganellaceae</taxon>
        <taxon>Providencia</taxon>
    </lineage>
</organism>
<dbReference type="HOGENOM" id="CLU_2071013_0_0_6"/>
<dbReference type="AlphaFoldDB" id="K8WXB1"/>